<name>A0ABP8JN61_9BACT</name>
<dbReference type="Proteomes" id="UP001500454">
    <property type="component" value="Unassembled WGS sequence"/>
</dbReference>
<comment type="caution">
    <text evidence="1">The sequence shown here is derived from an EMBL/GenBank/DDBJ whole genome shotgun (WGS) entry which is preliminary data.</text>
</comment>
<evidence type="ECO:0000313" key="2">
    <source>
        <dbReference type="Proteomes" id="UP001500454"/>
    </source>
</evidence>
<reference evidence="2" key="1">
    <citation type="journal article" date="2019" name="Int. J. Syst. Evol. Microbiol.">
        <title>The Global Catalogue of Microorganisms (GCM) 10K type strain sequencing project: providing services to taxonomists for standard genome sequencing and annotation.</title>
        <authorList>
            <consortium name="The Broad Institute Genomics Platform"/>
            <consortium name="The Broad Institute Genome Sequencing Center for Infectious Disease"/>
            <person name="Wu L."/>
            <person name="Ma J."/>
        </authorList>
    </citation>
    <scope>NUCLEOTIDE SEQUENCE [LARGE SCALE GENOMIC DNA]</scope>
    <source>
        <strain evidence="2">JCM 17924</strain>
    </source>
</reference>
<keyword evidence="2" id="KW-1185">Reference proteome</keyword>
<accession>A0ABP8JN61</accession>
<sequence>MVEELEALAVRLERLPAAVRAELSRLVVDASGLLLDINREYIEKAGQTVDAQAIQASGYSPAYAKYKAKYGTFKNTAYVDLKLTGAFLASLQLDQVDTLQFLVIATDEKYAFLTKYGELLGIREADLNDFVESILTPELDAFVGRYLNA</sequence>
<proteinExistence type="predicted"/>
<gene>
    <name evidence="1" type="ORF">GCM10023186_45250</name>
</gene>
<protein>
    <submittedName>
        <fullName evidence="1">Uncharacterized protein</fullName>
    </submittedName>
</protein>
<dbReference type="RefSeq" id="WP_345228016.1">
    <property type="nucleotide sequence ID" value="NZ_BAABHA010000015.1"/>
</dbReference>
<organism evidence="1 2">
    <name type="scientific">Hymenobacter koreensis</name>
    <dbReference type="NCBI Taxonomy" id="1084523"/>
    <lineage>
        <taxon>Bacteria</taxon>
        <taxon>Pseudomonadati</taxon>
        <taxon>Bacteroidota</taxon>
        <taxon>Cytophagia</taxon>
        <taxon>Cytophagales</taxon>
        <taxon>Hymenobacteraceae</taxon>
        <taxon>Hymenobacter</taxon>
    </lineage>
</organism>
<evidence type="ECO:0000313" key="1">
    <source>
        <dbReference type="EMBL" id="GAA4393571.1"/>
    </source>
</evidence>
<dbReference type="EMBL" id="BAABHA010000015">
    <property type="protein sequence ID" value="GAA4393571.1"/>
    <property type="molecule type" value="Genomic_DNA"/>
</dbReference>